<feature type="transmembrane region" description="Helical" evidence="1">
    <location>
        <begin position="79"/>
        <end position="99"/>
    </location>
</feature>
<evidence type="ECO:0000313" key="2">
    <source>
        <dbReference type="EMBL" id="ALG08800.1"/>
    </source>
</evidence>
<organism evidence="2 3">
    <name type="scientific">Kibdelosporangium phytohabitans</name>
    <dbReference type="NCBI Taxonomy" id="860235"/>
    <lineage>
        <taxon>Bacteria</taxon>
        <taxon>Bacillati</taxon>
        <taxon>Actinomycetota</taxon>
        <taxon>Actinomycetes</taxon>
        <taxon>Pseudonocardiales</taxon>
        <taxon>Pseudonocardiaceae</taxon>
        <taxon>Kibdelosporangium</taxon>
    </lineage>
</organism>
<dbReference type="KEGG" id="kphy:AOZ06_19450"/>
<dbReference type="EMBL" id="CP012752">
    <property type="protein sequence ID" value="ALG08800.1"/>
    <property type="molecule type" value="Genomic_DNA"/>
</dbReference>
<keyword evidence="1" id="KW-1133">Transmembrane helix</keyword>
<evidence type="ECO:0000313" key="3">
    <source>
        <dbReference type="Proteomes" id="UP000063699"/>
    </source>
</evidence>
<keyword evidence="1" id="KW-0812">Transmembrane</keyword>
<keyword evidence="1" id="KW-0472">Membrane</keyword>
<name>A0A0N9HZI1_9PSEU</name>
<dbReference type="Proteomes" id="UP000063699">
    <property type="component" value="Chromosome"/>
</dbReference>
<feature type="transmembrane region" description="Helical" evidence="1">
    <location>
        <begin position="22"/>
        <end position="39"/>
    </location>
</feature>
<accession>A0A0N9HZI1</accession>
<proteinExistence type="predicted"/>
<dbReference type="AlphaFoldDB" id="A0A0N9HZI1"/>
<reference evidence="2 3" key="1">
    <citation type="submission" date="2015-07" db="EMBL/GenBank/DDBJ databases">
        <title>Genome sequencing of Kibdelosporangium phytohabitans.</title>
        <authorList>
            <person name="Qin S."/>
            <person name="Xing K."/>
        </authorList>
    </citation>
    <scope>NUCLEOTIDE SEQUENCE [LARGE SCALE GENOMIC DNA]</scope>
    <source>
        <strain evidence="2 3">KLBMP1111</strain>
    </source>
</reference>
<protein>
    <submittedName>
        <fullName evidence="2">Uncharacterized protein</fullName>
    </submittedName>
</protein>
<sequence>MLPLLPVIGAVVGLIALKRQRGYVPAAIMLLVPVVWVLVSGVSGSTGGAAVTGDLMAPGSTDLGAVRRELASALTWLNWFWWLNLVAAALGVVAALLLLRRYAATRARPSGAPLG</sequence>
<keyword evidence="3" id="KW-1185">Reference proteome</keyword>
<evidence type="ECO:0000256" key="1">
    <source>
        <dbReference type="SAM" id="Phobius"/>
    </source>
</evidence>
<gene>
    <name evidence="2" type="ORF">AOZ06_19450</name>
</gene>